<dbReference type="SUPFAM" id="SSF53187">
    <property type="entry name" value="Zn-dependent exopeptidases"/>
    <property type="match status" value="1"/>
</dbReference>
<organism evidence="7 8">
    <name type="scientific">Kluyveromyces marxianus</name>
    <name type="common">Yeast</name>
    <name type="synonym">Candida kefyr</name>
    <dbReference type="NCBI Taxonomy" id="4911"/>
    <lineage>
        <taxon>Eukaryota</taxon>
        <taxon>Fungi</taxon>
        <taxon>Dikarya</taxon>
        <taxon>Ascomycota</taxon>
        <taxon>Saccharomycotina</taxon>
        <taxon>Saccharomycetes</taxon>
        <taxon>Saccharomycetales</taxon>
        <taxon>Saccharomycetaceae</taxon>
        <taxon>Kluyveromyces</taxon>
    </lineage>
</organism>
<evidence type="ECO:0000256" key="4">
    <source>
        <dbReference type="ARBA" id="ARBA00022801"/>
    </source>
</evidence>
<proteinExistence type="inferred from homology"/>
<sequence>MLKGLEKARLPNRWMHWATLLIVVLGSTNLCMYLARNHAAEKNLNRFIPYCRDDYKSIAPVVSDKFIDKIAKILNDADFKEDVAKKLSGAVKVPTVIGDVFPEPSSDIEYYSEFLKFHDYLESTFPLIHKHLRREKVNEIGLLYTWEGSDENLKPVLFMAHQDEVLVNPETTDEWKYPPFSGYYDGENVWGRGSSDCKTTLIGELVAIEELLRDGFQPQRTIILLFGFDEESGGELGTLRLSQFLQDRYGPDSIFSIMDEGMGVMEIEPGLYAAAPITQERGFGNIELSISGPGGHSSVPPKHTNVGVLSEIVYKLENTPFKYVVEDTHPFLSYYQCVADFSTTVDPGFRHIIKRAATSNKYRKEFVKALEVFNPTAALTFKTTEAIDMFHSGVKVNALPETGSVQINYRVGIHSNIEEVLERTTNIVNKVAQAHGYNLTVGEDNNNVIYSDPSNTGSLTMKLYTTKNPSPRSPSYQDNDKVWDLFAGTIKDYFENRVFLKEKESGKPPKLFITTSTMTPNTDTRHMWNLTSHIYRFQGAIFPPDLLKGVHSVNEHSSVSSVVQIAGFVYEYVLNADQANLGY</sequence>
<evidence type="ECO:0000259" key="6">
    <source>
        <dbReference type="Pfam" id="PF07687"/>
    </source>
</evidence>
<dbReference type="Pfam" id="PF01546">
    <property type="entry name" value="Peptidase_M20"/>
    <property type="match status" value="1"/>
</dbReference>
<dbReference type="InterPro" id="IPR047177">
    <property type="entry name" value="Pept_M20A"/>
</dbReference>
<dbReference type="Gene3D" id="3.30.70.360">
    <property type="match status" value="1"/>
</dbReference>
<keyword evidence="8" id="KW-1185">Reference proteome</keyword>
<dbReference type="GO" id="GO:0004180">
    <property type="term" value="F:carboxypeptidase activity"/>
    <property type="evidence" value="ECO:0007669"/>
    <property type="project" value="UniProtKB-KW"/>
</dbReference>
<evidence type="ECO:0000313" key="8">
    <source>
        <dbReference type="Proteomes" id="UP000422736"/>
    </source>
</evidence>
<dbReference type="InterPro" id="IPR017141">
    <property type="entry name" value="Pept_M20_carboxypep"/>
</dbReference>
<name>A0ABX6F1Y4_KLUMA</name>
<dbReference type="InterPro" id="IPR002933">
    <property type="entry name" value="Peptidase_M20"/>
</dbReference>
<dbReference type="InterPro" id="IPR036264">
    <property type="entry name" value="Bact_exopeptidase_dim_dom"/>
</dbReference>
<evidence type="ECO:0000313" key="7">
    <source>
        <dbReference type="EMBL" id="QGN16463.1"/>
    </source>
</evidence>
<keyword evidence="2" id="KW-0645">Protease</keyword>
<keyword evidence="5" id="KW-0862">Zinc</keyword>
<evidence type="ECO:0000256" key="2">
    <source>
        <dbReference type="ARBA" id="ARBA00022670"/>
    </source>
</evidence>
<dbReference type="Pfam" id="PF07687">
    <property type="entry name" value="M20_dimer"/>
    <property type="match status" value="1"/>
</dbReference>
<dbReference type="InterPro" id="IPR011650">
    <property type="entry name" value="Peptidase_M20_dimer"/>
</dbReference>
<evidence type="ECO:0000256" key="1">
    <source>
        <dbReference type="ARBA" id="ARBA00006247"/>
    </source>
</evidence>
<dbReference type="PANTHER" id="PTHR45962">
    <property type="entry name" value="N-FATTY-ACYL-AMINO ACID SYNTHASE/HYDROLASE PM20D1"/>
    <property type="match status" value="1"/>
</dbReference>
<protein>
    <submittedName>
        <fullName evidence="7">Carboxypeptidase YOL153C</fullName>
    </submittedName>
</protein>
<dbReference type="PANTHER" id="PTHR45962:SF1">
    <property type="entry name" value="N-FATTY-ACYL-AMINO ACID SYNTHASE_HYDROLASE PM20D1"/>
    <property type="match status" value="1"/>
</dbReference>
<keyword evidence="7" id="KW-0121">Carboxypeptidase</keyword>
<dbReference type="EMBL" id="CP015058">
    <property type="protein sequence ID" value="QGN16463.1"/>
    <property type="molecule type" value="Genomic_DNA"/>
</dbReference>
<dbReference type="PIRSF" id="PIRSF037217">
    <property type="entry name" value="Carboxypeptidase_S"/>
    <property type="match status" value="1"/>
</dbReference>
<dbReference type="CDD" id="cd05674">
    <property type="entry name" value="M20_yscS"/>
    <property type="match status" value="1"/>
</dbReference>
<evidence type="ECO:0000256" key="3">
    <source>
        <dbReference type="ARBA" id="ARBA00022723"/>
    </source>
</evidence>
<keyword evidence="3" id="KW-0479">Metal-binding</keyword>
<dbReference type="Gene3D" id="3.40.630.10">
    <property type="entry name" value="Zn peptidases"/>
    <property type="match status" value="1"/>
</dbReference>
<feature type="domain" description="Peptidase M20 dimerisation" evidence="6">
    <location>
        <begin position="280"/>
        <end position="433"/>
    </location>
</feature>
<evidence type="ECO:0000256" key="5">
    <source>
        <dbReference type="ARBA" id="ARBA00022833"/>
    </source>
</evidence>
<keyword evidence="4" id="KW-0378">Hydrolase</keyword>
<dbReference type="SUPFAM" id="SSF55031">
    <property type="entry name" value="Bacterial exopeptidase dimerisation domain"/>
    <property type="match status" value="1"/>
</dbReference>
<gene>
    <name evidence="7" type="primary">CPS1</name>
    <name evidence="7" type="ORF">FIM1_3176</name>
</gene>
<dbReference type="Proteomes" id="UP000422736">
    <property type="component" value="Chromosome 5"/>
</dbReference>
<accession>A0ABX6F1Y4</accession>
<comment type="similarity">
    <text evidence="1">Belongs to the peptidase M20A family.</text>
</comment>
<reference evidence="7 8" key="1">
    <citation type="submission" date="2016-03" db="EMBL/GenBank/DDBJ databases">
        <title>How can Kluyveromyces marxianus grow so fast - potential evolutionary course in Saccharomyces Complex revealed by comparative genomics.</title>
        <authorList>
            <person name="Mo W."/>
            <person name="Lu W."/>
            <person name="Yang X."/>
            <person name="Qi J."/>
            <person name="Lv H."/>
        </authorList>
    </citation>
    <scope>NUCLEOTIDE SEQUENCE [LARGE SCALE GENOMIC DNA]</scope>
    <source>
        <strain evidence="7 8">FIM1</strain>
    </source>
</reference>